<dbReference type="Proteomes" id="UP001623330">
    <property type="component" value="Unassembled WGS sequence"/>
</dbReference>
<dbReference type="EMBL" id="JBEVYD010000012">
    <property type="protein sequence ID" value="KAL3229031.1"/>
    <property type="molecule type" value="Genomic_DNA"/>
</dbReference>
<sequence>MVGRSYTVVTNTPVSGKVWCFRHKTARRSVTHGDISLDLSDAFLQWVTNRQKKLKLENIKSQIYLGWVSKYRCQQKERRWVPLLPSQTLPASNTEQNSIMKGNSQNLKDLIFRTNKTIYNVDSNKVKLKAGLSKRYKSKKTFS</sequence>
<proteinExistence type="predicted"/>
<accession>A0ABR4NMQ4</accession>
<keyword evidence="2" id="KW-1185">Reference proteome</keyword>
<comment type="caution">
    <text evidence="1">The sequence shown here is derived from an EMBL/GenBank/DDBJ whole genome shotgun (WGS) entry which is preliminary data.</text>
</comment>
<gene>
    <name evidence="1" type="ORF">RNJ44_02118</name>
</gene>
<evidence type="ECO:0000313" key="2">
    <source>
        <dbReference type="Proteomes" id="UP001623330"/>
    </source>
</evidence>
<reference evidence="1 2" key="1">
    <citation type="submission" date="2024-05" db="EMBL/GenBank/DDBJ databases">
        <title>Long read based assembly of the Candida bracarensis genome reveals expanded adhesin content.</title>
        <authorList>
            <person name="Marcet-Houben M."/>
            <person name="Ksiezopolska E."/>
            <person name="Gabaldon T."/>
        </authorList>
    </citation>
    <scope>NUCLEOTIDE SEQUENCE [LARGE SCALE GENOMIC DNA]</scope>
    <source>
        <strain evidence="1 2">CBM6</strain>
    </source>
</reference>
<evidence type="ECO:0000313" key="1">
    <source>
        <dbReference type="EMBL" id="KAL3229031.1"/>
    </source>
</evidence>
<name>A0ABR4NMQ4_9SACH</name>
<organism evidence="1 2">
    <name type="scientific">Nakaseomyces bracarensis</name>
    <dbReference type="NCBI Taxonomy" id="273131"/>
    <lineage>
        <taxon>Eukaryota</taxon>
        <taxon>Fungi</taxon>
        <taxon>Dikarya</taxon>
        <taxon>Ascomycota</taxon>
        <taxon>Saccharomycotina</taxon>
        <taxon>Saccharomycetes</taxon>
        <taxon>Saccharomycetales</taxon>
        <taxon>Saccharomycetaceae</taxon>
        <taxon>Nakaseomyces</taxon>
    </lineage>
</organism>
<protein>
    <submittedName>
        <fullName evidence="1">Uncharacterized protein</fullName>
    </submittedName>
</protein>